<organism evidence="2 3">
    <name type="scientific">Komarekiella delphini-convector SJRDD-AB1</name>
    <dbReference type="NCBI Taxonomy" id="2593771"/>
    <lineage>
        <taxon>Bacteria</taxon>
        <taxon>Bacillati</taxon>
        <taxon>Cyanobacteriota</taxon>
        <taxon>Cyanophyceae</taxon>
        <taxon>Nostocales</taxon>
        <taxon>Nostocaceae</taxon>
        <taxon>Komarekiella</taxon>
        <taxon>Komarekiella delphini-convector</taxon>
    </lineage>
</organism>
<reference evidence="2" key="1">
    <citation type="submission" date="2019-07" db="EMBL/GenBank/DDBJ databases">
        <title>Toxilogical consequences of a new and cryptic species of cyanobacteria (Komarekiella delphini-convector) recovered from the epidermis of a bottlenose dolphin and 1500 ft. in the air.</title>
        <authorList>
            <person name="Brown A.O."/>
            <person name="Dvorak P."/>
            <person name="Villanueva C.D."/>
            <person name="Foss A.J."/>
            <person name="Garvey A.D."/>
            <person name="Gibson Q.A."/>
            <person name="Johansen J.R."/>
            <person name="Casamatta D.A."/>
        </authorList>
    </citation>
    <scope>NUCLEOTIDE SEQUENCE</scope>
    <source>
        <strain evidence="2">SJRDD-AB1</strain>
    </source>
</reference>
<proteinExistence type="predicted"/>
<name>A0AA40VSY1_9NOST</name>
<gene>
    <name evidence="2" type="ORF">FNW02_19220</name>
</gene>
<dbReference type="RefSeq" id="WP_191759116.1">
    <property type="nucleotide sequence ID" value="NZ_VJXY01000021.1"/>
</dbReference>
<accession>A0AA40VSY1</accession>
<dbReference type="Proteomes" id="UP001165986">
    <property type="component" value="Unassembled WGS sequence"/>
</dbReference>
<keyword evidence="3" id="KW-1185">Reference proteome</keyword>
<comment type="caution">
    <text evidence="2">The sequence shown here is derived from an EMBL/GenBank/DDBJ whole genome shotgun (WGS) entry which is preliminary data.</text>
</comment>
<dbReference type="AlphaFoldDB" id="A0AA40VSY1"/>
<evidence type="ECO:0000259" key="1">
    <source>
        <dbReference type="Pfam" id="PF18155"/>
    </source>
</evidence>
<feature type="domain" description="pPIWI-RE three-gene island" evidence="1">
    <location>
        <begin position="27"/>
        <end position="191"/>
    </location>
</feature>
<dbReference type="InterPro" id="IPR055254">
    <property type="entry name" value="pPIWI_RE_Z"/>
</dbReference>
<evidence type="ECO:0000313" key="2">
    <source>
        <dbReference type="EMBL" id="MBD6617896.1"/>
    </source>
</evidence>
<evidence type="ECO:0000313" key="3">
    <source>
        <dbReference type="Proteomes" id="UP001165986"/>
    </source>
</evidence>
<dbReference type="Pfam" id="PF18155">
    <property type="entry name" value="pPIWI_RE_Z"/>
    <property type="match status" value="1"/>
</dbReference>
<protein>
    <recommendedName>
        <fullName evidence="1">pPIWI-RE three-gene island domain-containing protein</fullName>
    </recommendedName>
</protein>
<sequence>MSQMTLFELPTEFKERLKQLKEAGLDSTQAELLLQVELGFALMEHLELDDESVTAPWAILSGMPLRHPRLENLNEMERRAIANTRQIVPFSARFAWLGALRSYLRIPLDWRNYGEFTPQNWDSYIINAAKNLRHPVNQDLYERCLTANLDFRLRKVKQVEVGATYQFEAKIGEETVIVPVKFTQQQVRNAQVQRLSWFATSRRRSSFSLGLSDLELDAAWIDQREEVLARQYGWHETVKGHWIDRFGKINFHKVQENGTLVPQEEQILELDGFTNIAGMVASGKTTVSQLFSVNILRHHCDRRITLVVSDVQSAIKLANQINWWFCNDPENDDPVAVPILGRSKRDAHLRSFSASKDYQEHQQRGQPHWGERWLGTACPLQGRLNQNFVKQFLNNKALKPGTEPCDYLKKMPKSDRQQQRKNLGSSYLCPFFDKCPSQQAYRDMPNARVWITTPGAMAMAGLPRHLELRRIKIGELVNEQSDFVVFDEVETVIKWFDDTYAEEVVLTDGGNSGVFDDIGVKTEQFSKTNRVMPPSTQRWTGAERDAQKAITATLTLLDKQVGHQVLRDWIKRGYFTPNSLLFKFARRLAGLEEFEDPDTSDALSRANARLVQPIVRYIDALLNEDDPLRMQPSSDPYRDPVFRLARLMQEINSTGESASDENIYRACRAWIIEFFPNTERRLARLRTELENRNQSSQQSTKKDEAESVDTVETLAYRLQFALTIALLDRHTQIVFYEWHNRPTSINDDSPHRRMPAAMLNILPLPPTGRQFGTYYSRGNDDDKRAKKGSNNALTLFAYTNIGRCYILNFYRLFTDFNGQRGPNVLSLSGTSYLPDSTSFHVGNPQGVLMPEQGARDAIAQSHFKFLPQFNQKNQPLRVSGMSERRKMSLFQEIARSLVGSNGIGHLGQELEKLKHLGENDLSNHWSDRERLLLLVNSYDQARWAANEIRNCWSSMQDLVYYLVPDNIDTYWDDEPGELPKSTDKGALNRADIETFGQINPKILVAPMNAIGRGFNILNANGKAAFGAVYFLTRPYPHPHDTQAIAQEMNRRALEWADKADFLAWQQGDGIVQRAEKVRQLAARYWRSVEQRSYYKTLRDHQELLAFPRFDLAATTAGLVIQAVGRLLRGGVPFRGYFVDAAWAPKSAARKADPELSELDTEQTSLLVAMLLRICDYASEENTVGNALYKPLADAMERIDDLYW</sequence>
<dbReference type="EMBL" id="VJXY01000021">
    <property type="protein sequence ID" value="MBD6617896.1"/>
    <property type="molecule type" value="Genomic_DNA"/>
</dbReference>